<comment type="function">
    <text evidence="7">Component of the Mediator complex, a coactivator involved in the regulated transcription of nearly all RNA polymerase II-dependent genes. Mediator functions as a bridge to convey information from gene-specific regulatory proteins to the basal RNA polymerase II transcription machinery. Mediator is recruited to promoters by direct interactions with regulatory proteins and serves as a scaffold for the assembly of a functional preinitiation complex with RNA polymerase II and the general transcription factors.</text>
</comment>
<dbReference type="InterPro" id="IPR019680">
    <property type="entry name" value="Mediator_Med1"/>
</dbReference>
<dbReference type="OrthoDB" id="5310959at2759"/>
<keyword evidence="4 7" id="KW-0010">Activator</keyword>
<evidence type="ECO:0000256" key="6">
    <source>
        <dbReference type="ARBA" id="ARBA00023242"/>
    </source>
</evidence>
<evidence type="ECO:0000256" key="5">
    <source>
        <dbReference type="ARBA" id="ARBA00023163"/>
    </source>
</evidence>
<feature type="compositionally biased region" description="Polar residues" evidence="8">
    <location>
        <begin position="53"/>
        <end position="62"/>
    </location>
</feature>
<dbReference type="GO" id="GO:0045944">
    <property type="term" value="P:positive regulation of transcription by RNA polymerase II"/>
    <property type="evidence" value="ECO:0007669"/>
    <property type="project" value="UniProtKB-ARBA"/>
</dbReference>
<evidence type="ECO:0000256" key="2">
    <source>
        <dbReference type="ARBA" id="ARBA00006210"/>
    </source>
</evidence>
<dbReference type="Proteomes" id="UP000243797">
    <property type="component" value="Unassembled WGS sequence"/>
</dbReference>
<dbReference type="STRING" id="2082308.A0A2K1QVT4"/>
<evidence type="ECO:0000256" key="7">
    <source>
        <dbReference type="RuleBase" id="RU364059"/>
    </source>
</evidence>
<proteinExistence type="inferred from homology"/>
<dbReference type="EMBL" id="NKHZ01000033">
    <property type="protein sequence ID" value="PNS19174.1"/>
    <property type="molecule type" value="Genomic_DNA"/>
</dbReference>
<gene>
    <name evidence="10" type="ORF">CAC42_1910</name>
</gene>
<evidence type="ECO:0000256" key="1">
    <source>
        <dbReference type="ARBA" id="ARBA00004123"/>
    </source>
</evidence>
<evidence type="ECO:0000313" key="11">
    <source>
        <dbReference type="Proteomes" id="UP000243797"/>
    </source>
</evidence>
<dbReference type="GO" id="GO:0016592">
    <property type="term" value="C:mediator complex"/>
    <property type="evidence" value="ECO:0007669"/>
    <property type="project" value="InterPro"/>
</dbReference>
<evidence type="ECO:0000313" key="10">
    <source>
        <dbReference type="EMBL" id="PNS19174.1"/>
    </source>
</evidence>
<evidence type="ECO:0000259" key="9">
    <source>
        <dbReference type="Pfam" id="PF10744"/>
    </source>
</evidence>
<sequence length="731" mass="77994">MSTPTPHPQPTKHATPSHAAATPRSVPSPALARQQPASKQPLKAPSSVPMAPSLSQTSNASGGKNAGLGIHSSGIKQEGVSPAFANSALGFASPATGILEGMGMTPSLGMDAMGGVGMGMTFSDMGMTMERGKRDEDEERRKKVAGVLDRIGGRRDRDKARGTHSGMGRVSDEGVRRVGRWAGFDVEVESKYTGKEWEGNRPVVVAGRNAVLIDLAFKNTVASKVEVTFSSEKDEVTAHQAGAAKVLKDSLTPRDGVALINTRLDRFAENLERLGRLDKLSTPSINCVEAVTGIYVGLKKLYENEKEAAKSLFGDSADTTKIEQDVIFRKSGRPGMHVNERIGLSLDYWQSKGADQEANGTHSLELTVEQNDPSTFPSIRISNDWISDRVVKPPEESSDPTDLISDKPILDWLEPSALLSTAPKDAESMAVDDTPKPPNVRFVARLHPAVVVPYATAGQILQSCGLSSMPPTDSVHSYETVLLNIPTTPRHSPSDTVTTCHQAVFVPKADIERDVQHRTDLYVPKPEYGFRLSEIPFSHPRQIIDILPLLRQWAHLGSLLVKAFPTAAAEQATTQRPAPGLSKPFAARTHNGKRLALDSLLDPGPPGNQIDNGDASVKVDIALSTSPPGAPSVTVFLPIDNRVGSVSFSIGRDGQVIVTAQDVVDVSLLKPGSGGGMEMDIDSGGGGGDGAGQGRDADGEATVRATRRLGRALEVVGDIGVWVEWIRKTYG</sequence>
<accession>A0A2K1QVT4</accession>
<keyword evidence="6 7" id="KW-0539">Nucleus</keyword>
<evidence type="ECO:0000256" key="3">
    <source>
        <dbReference type="ARBA" id="ARBA00023015"/>
    </source>
</evidence>
<keyword evidence="3 7" id="KW-0805">Transcription regulation</keyword>
<dbReference type="InParanoid" id="A0A2K1QVT4"/>
<dbReference type="PANTHER" id="PTHR35041:SF4">
    <property type="entry name" value="MEDIATOR OF RNA POLYMERASE II TRANSCRIPTION SUBUNIT 1"/>
    <property type="match status" value="1"/>
</dbReference>
<dbReference type="Pfam" id="PF10744">
    <property type="entry name" value="Med1"/>
    <property type="match status" value="1"/>
</dbReference>
<dbReference type="AlphaFoldDB" id="A0A2K1QVT4"/>
<comment type="similarity">
    <text evidence="2 7">Belongs to the Mediator complex subunit 1 family.</text>
</comment>
<reference evidence="10 11" key="1">
    <citation type="submission" date="2017-06" db="EMBL/GenBank/DDBJ databases">
        <title>Draft genome sequence of a variant of Elsinoe murrayae.</title>
        <authorList>
            <person name="Cheng Q."/>
        </authorList>
    </citation>
    <scope>NUCLEOTIDE SEQUENCE [LARGE SCALE GENOMIC DNA]</scope>
    <source>
        <strain evidence="10 11">CQ-2017a</strain>
    </source>
</reference>
<protein>
    <recommendedName>
        <fullName evidence="7">Mediator of RNA polymerase II transcription subunit 1</fullName>
    </recommendedName>
    <alternativeName>
        <fullName evidence="7">Mediator complex subunit 1</fullName>
    </alternativeName>
</protein>
<dbReference type="GO" id="GO:0003712">
    <property type="term" value="F:transcription coregulator activity"/>
    <property type="evidence" value="ECO:0007669"/>
    <property type="project" value="InterPro"/>
</dbReference>
<evidence type="ECO:0000256" key="8">
    <source>
        <dbReference type="SAM" id="MobiDB-lite"/>
    </source>
</evidence>
<keyword evidence="11" id="KW-1185">Reference proteome</keyword>
<dbReference type="PANTHER" id="PTHR35041">
    <property type="entry name" value="MEDIATOR OF RNA POLYMERASE II TRANSCRIPTION SUBUNIT 1"/>
    <property type="match status" value="1"/>
</dbReference>
<keyword evidence="5 7" id="KW-0804">Transcription</keyword>
<organism evidence="10 11">
    <name type="scientific">Sphaceloma murrayae</name>
    <dbReference type="NCBI Taxonomy" id="2082308"/>
    <lineage>
        <taxon>Eukaryota</taxon>
        <taxon>Fungi</taxon>
        <taxon>Dikarya</taxon>
        <taxon>Ascomycota</taxon>
        <taxon>Pezizomycotina</taxon>
        <taxon>Dothideomycetes</taxon>
        <taxon>Dothideomycetidae</taxon>
        <taxon>Myriangiales</taxon>
        <taxon>Elsinoaceae</taxon>
        <taxon>Sphaceloma</taxon>
    </lineage>
</organism>
<feature type="region of interest" description="Disordered" evidence="8">
    <location>
        <begin position="1"/>
        <end position="70"/>
    </location>
</feature>
<feature type="compositionally biased region" description="Gly residues" evidence="8">
    <location>
        <begin position="679"/>
        <end position="693"/>
    </location>
</feature>
<name>A0A2K1QVT4_9PEZI</name>
<evidence type="ECO:0000256" key="4">
    <source>
        <dbReference type="ARBA" id="ARBA00023159"/>
    </source>
</evidence>
<feature type="domain" description="Mediator complex subunit Med1" evidence="9">
    <location>
        <begin position="168"/>
        <end position="564"/>
    </location>
</feature>
<feature type="region of interest" description="Disordered" evidence="8">
    <location>
        <begin position="679"/>
        <end position="701"/>
    </location>
</feature>
<comment type="subcellular location">
    <subcellularLocation>
        <location evidence="1 7">Nucleus</location>
    </subcellularLocation>
</comment>
<comment type="caution">
    <text evidence="10">The sequence shown here is derived from an EMBL/GenBank/DDBJ whole genome shotgun (WGS) entry which is preliminary data.</text>
</comment>